<organism evidence="12 13">
    <name type="scientific">Neptuniibacter caesariensis</name>
    <dbReference type="NCBI Taxonomy" id="207954"/>
    <lineage>
        <taxon>Bacteria</taxon>
        <taxon>Pseudomonadati</taxon>
        <taxon>Pseudomonadota</taxon>
        <taxon>Gammaproteobacteria</taxon>
        <taxon>Oceanospirillales</taxon>
        <taxon>Oceanospirillaceae</taxon>
        <taxon>Neptuniibacter</taxon>
    </lineage>
</organism>
<evidence type="ECO:0000313" key="13">
    <source>
        <dbReference type="Proteomes" id="UP000002171"/>
    </source>
</evidence>
<dbReference type="PROSITE" id="PS51192">
    <property type="entry name" value="HELICASE_ATP_BIND_1"/>
    <property type="match status" value="1"/>
</dbReference>
<dbReference type="RefSeq" id="WP_007020761.1">
    <property type="nucleotide sequence ID" value="NZ_CH724125.1"/>
</dbReference>
<dbReference type="GO" id="GO:0003676">
    <property type="term" value="F:nucleic acid binding"/>
    <property type="evidence" value="ECO:0007669"/>
    <property type="project" value="InterPro"/>
</dbReference>
<evidence type="ECO:0000256" key="2">
    <source>
        <dbReference type="ARBA" id="ARBA00022801"/>
    </source>
</evidence>
<dbReference type="EMBL" id="AAOW01000003">
    <property type="protein sequence ID" value="EAR62451.1"/>
    <property type="molecule type" value="Genomic_DNA"/>
</dbReference>
<evidence type="ECO:0000256" key="8">
    <source>
        <dbReference type="SAM" id="MobiDB-lite"/>
    </source>
</evidence>
<feature type="domain" description="Helicase C-terminal" evidence="10">
    <location>
        <begin position="235"/>
        <end position="380"/>
    </location>
</feature>
<feature type="compositionally biased region" description="Basic residues" evidence="8">
    <location>
        <begin position="393"/>
        <end position="407"/>
    </location>
</feature>
<evidence type="ECO:0000256" key="7">
    <source>
        <dbReference type="RuleBase" id="RU000492"/>
    </source>
</evidence>
<evidence type="ECO:0000256" key="1">
    <source>
        <dbReference type="ARBA" id="ARBA00022741"/>
    </source>
</evidence>
<dbReference type="Gene3D" id="3.40.50.300">
    <property type="entry name" value="P-loop containing nucleotide triphosphate hydrolases"/>
    <property type="match status" value="2"/>
</dbReference>
<evidence type="ECO:0000256" key="4">
    <source>
        <dbReference type="ARBA" id="ARBA00022840"/>
    </source>
</evidence>
<accession>A0A7U8C9Q4</accession>
<feature type="domain" description="DEAD-box RNA helicase Q" evidence="11">
    <location>
        <begin position="4"/>
        <end position="32"/>
    </location>
</feature>
<dbReference type="PROSITE" id="PS51195">
    <property type="entry name" value="Q_MOTIF"/>
    <property type="match status" value="1"/>
</dbReference>
<proteinExistence type="inferred from homology"/>
<dbReference type="PANTHER" id="PTHR47959:SF13">
    <property type="entry name" value="ATP-DEPENDENT RNA HELICASE RHLE"/>
    <property type="match status" value="1"/>
</dbReference>
<dbReference type="GO" id="GO:0003724">
    <property type="term" value="F:RNA helicase activity"/>
    <property type="evidence" value="ECO:0007669"/>
    <property type="project" value="InterPro"/>
</dbReference>
<dbReference type="InterPro" id="IPR050079">
    <property type="entry name" value="DEAD_box_RNA_helicase"/>
</dbReference>
<dbReference type="PROSITE" id="PS00039">
    <property type="entry name" value="DEAD_ATP_HELICASE"/>
    <property type="match status" value="1"/>
</dbReference>
<feature type="compositionally biased region" description="Basic and acidic residues" evidence="8">
    <location>
        <begin position="408"/>
        <end position="417"/>
    </location>
</feature>
<dbReference type="AlphaFoldDB" id="A0A7U8C9Q4"/>
<dbReference type="InterPro" id="IPR044742">
    <property type="entry name" value="DEAD/DEAH_RhlB"/>
</dbReference>
<keyword evidence="2 7" id="KW-0378">Hydrolase</keyword>
<sequence length="427" mass="48016">MSASSFAELALCPELQFTLKNLGYEQPTPIQSQAIPLVLRGDDLLAEAQTGTGKTASFALPIIEKLSKNPIDGYRPVRALVLAPTRELAIQVADNTLEYGRDLGMRVISVYGGVPVENQIKRLKRGTDILVATPGRLLDLLRQKAISLEKLEYLVLDEADRMLDLGFIDPIQKIMDYAADDRQTLLFTATADESVEVLAEFYLNNPTKIKVTPRNSTAKQIRQFAYQVDYGQKADILSYLITEGKWGQTLVFVRTKKRVDELTQYLCKEGINAAAIHGEKSQRERVRMLNEFIAGDLHVLVATDVAARGLDIESLPYVVNYDLPNQPEAYVHRIGRTGRAGETGEAVSLVAPAEREFLQRIEKLIKQKIKLRPVPRIEDGKRLEIDDFADKPMKRKPAKAKQQKRKKVESYQPDKSKKAIRPSLFNK</sequence>
<dbReference type="InterPro" id="IPR014001">
    <property type="entry name" value="Helicase_ATP-bd"/>
</dbReference>
<evidence type="ECO:0000256" key="5">
    <source>
        <dbReference type="ARBA" id="ARBA00038437"/>
    </source>
</evidence>
<dbReference type="GO" id="GO:0005524">
    <property type="term" value="F:ATP binding"/>
    <property type="evidence" value="ECO:0007669"/>
    <property type="project" value="UniProtKB-KW"/>
</dbReference>
<keyword evidence="13" id="KW-1185">Reference proteome</keyword>
<dbReference type="PANTHER" id="PTHR47959">
    <property type="entry name" value="ATP-DEPENDENT RNA HELICASE RHLE-RELATED"/>
    <property type="match status" value="1"/>
</dbReference>
<evidence type="ECO:0000259" key="11">
    <source>
        <dbReference type="PROSITE" id="PS51195"/>
    </source>
</evidence>
<gene>
    <name evidence="12" type="ORF">MED92_15478</name>
</gene>
<dbReference type="CDD" id="cd00268">
    <property type="entry name" value="DEADc"/>
    <property type="match status" value="1"/>
</dbReference>
<dbReference type="OrthoDB" id="9808889at2"/>
<evidence type="ECO:0000313" key="12">
    <source>
        <dbReference type="EMBL" id="EAR62451.1"/>
    </source>
</evidence>
<dbReference type="InterPro" id="IPR011545">
    <property type="entry name" value="DEAD/DEAH_box_helicase_dom"/>
</dbReference>
<keyword evidence="4 7" id="KW-0067">ATP-binding</keyword>
<protein>
    <submittedName>
        <fullName evidence="12">Putative ATP-dependent RNA helicase</fullName>
    </submittedName>
</protein>
<keyword evidence="1 7" id="KW-0547">Nucleotide-binding</keyword>
<dbReference type="GO" id="GO:0016787">
    <property type="term" value="F:hydrolase activity"/>
    <property type="evidence" value="ECO:0007669"/>
    <property type="project" value="UniProtKB-KW"/>
</dbReference>
<dbReference type="GO" id="GO:0005829">
    <property type="term" value="C:cytosol"/>
    <property type="evidence" value="ECO:0007669"/>
    <property type="project" value="TreeGrafter"/>
</dbReference>
<dbReference type="SMART" id="SM00490">
    <property type="entry name" value="HELICc"/>
    <property type="match status" value="1"/>
</dbReference>
<evidence type="ECO:0000256" key="6">
    <source>
        <dbReference type="PROSITE-ProRule" id="PRU00552"/>
    </source>
</evidence>
<feature type="short sequence motif" description="Q motif" evidence="6">
    <location>
        <begin position="4"/>
        <end position="32"/>
    </location>
</feature>
<comment type="caution">
    <text evidence="12">The sequence shown here is derived from an EMBL/GenBank/DDBJ whole genome shotgun (WGS) entry which is preliminary data.</text>
</comment>
<keyword evidence="3 7" id="KW-0347">Helicase</keyword>
<dbReference type="SMART" id="SM00487">
    <property type="entry name" value="DEXDc"/>
    <property type="match status" value="1"/>
</dbReference>
<dbReference type="Pfam" id="PF00270">
    <property type="entry name" value="DEAD"/>
    <property type="match status" value="1"/>
</dbReference>
<dbReference type="CDD" id="cd18787">
    <property type="entry name" value="SF2_C_DEAD"/>
    <property type="match status" value="1"/>
</dbReference>
<dbReference type="Pfam" id="PF00271">
    <property type="entry name" value="Helicase_C"/>
    <property type="match status" value="1"/>
</dbReference>
<dbReference type="Proteomes" id="UP000002171">
    <property type="component" value="Unassembled WGS sequence"/>
</dbReference>
<dbReference type="PROSITE" id="PS51194">
    <property type="entry name" value="HELICASE_CTER"/>
    <property type="match status" value="1"/>
</dbReference>
<dbReference type="InterPro" id="IPR000629">
    <property type="entry name" value="RNA-helicase_DEAD-box_CS"/>
</dbReference>
<dbReference type="InterPro" id="IPR014014">
    <property type="entry name" value="RNA_helicase_DEAD_Q_motif"/>
</dbReference>
<evidence type="ECO:0000259" key="9">
    <source>
        <dbReference type="PROSITE" id="PS51192"/>
    </source>
</evidence>
<comment type="similarity">
    <text evidence="5 7">Belongs to the DEAD box helicase family.</text>
</comment>
<name>A0A7U8C9Q4_NEPCE</name>
<dbReference type="SUPFAM" id="SSF52540">
    <property type="entry name" value="P-loop containing nucleoside triphosphate hydrolases"/>
    <property type="match status" value="1"/>
</dbReference>
<evidence type="ECO:0000256" key="3">
    <source>
        <dbReference type="ARBA" id="ARBA00022806"/>
    </source>
</evidence>
<evidence type="ECO:0000259" key="10">
    <source>
        <dbReference type="PROSITE" id="PS51194"/>
    </source>
</evidence>
<dbReference type="InterPro" id="IPR001650">
    <property type="entry name" value="Helicase_C-like"/>
</dbReference>
<reference evidence="12 13" key="1">
    <citation type="submission" date="2006-02" db="EMBL/GenBank/DDBJ databases">
        <authorList>
            <person name="Pinhassi J."/>
            <person name="Pedros-Alio C."/>
            <person name="Ferriera S."/>
            <person name="Johnson J."/>
            <person name="Kravitz S."/>
            <person name="Halpern A."/>
            <person name="Remington K."/>
            <person name="Beeson K."/>
            <person name="Tran B."/>
            <person name="Rogers Y.-H."/>
            <person name="Friedman R."/>
            <person name="Venter J.C."/>
        </authorList>
    </citation>
    <scope>NUCLEOTIDE SEQUENCE [LARGE SCALE GENOMIC DNA]</scope>
    <source>
        <strain evidence="12 13">MED92</strain>
    </source>
</reference>
<feature type="region of interest" description="Disordered" evidence="8">
    <location>
        <begin position="385"/>
        <end position="427"/>
    </location>
</feature>
<dbReference type="InterPro" id="IPR027417">
    <property type="entry name" value="P-loop_NTPase"/>
</dbReference>
<feature type="domain" description="Helicase ATP-binding" evidence="9">
    <location>
        <begin position="35"/>
        <end position="209"/>
    </location>
</feature>